<evidence type="ECO:0000313" key="2">
    <source>
        <dbReference type="Proteomes" id="UP001497680"/>
    </source>
</evidence>
<comment type="caution">
    <text evidence="1">The sequence shown here is derived from an EMBL/GenBank/DDBJ whole genome shotgun (WGS) entry which is preliminary data.</text>
</comment>
<dbReference type="Proteomes" id="UP001497680">
    <property type="component" value="Unassembled WGS sequence"/>
</dbReference>
<name>A0ACC0CU23_9PEZI</name>
<protein>
    <submittedName>
        <fullName evidence="1">Uncharacterized protein</fullName>
    </submittedName>
</protein>
<dbReference type="EMBL" id="MU394344">
    <property type="protein sequence ID" value="KAI6083964.1"/>
    <property type="molecule type" value="Genomic_DNA"/>
</dbReference>
<evidence type="ECO:0000313" key="1">
    <source>
        <dbReference type="EMBL" id="KAI6083964.1"/>
    </source>
</evidence>
<reference evidence="1 2" key="1">
    <citation type="journal article" date="2022" name="New Phytol.">
        <title>Ecological generalism drives hyperdiversity of secondary metabolite gene clusters in xylarialean endophytes.</title>
        <authorList>
            <person name="Franco M.E.E."/>
            <person name="Wisecaver J.H."/>
            <person name="Arnold A.E."/>
            <person name="Ju Y.M."/>
            <person name="Slot J.C."/>
            <person name="Ahrendt S."/>
            <person name="Moore L.P."/>
            <person name="Eastman K.E."/>
            <person name="Scott K."/>
            <person name="Konkel Z."/>
            <person name="Mondo S.J."/>
            <person name="Kuo A."/>
            <person name="Hayes R.D."/>
            <person name="Haridas S."/>
            <person name="Andreopoulos B."/>
            <person name="Riley R."/>
            <person name="LaButti K."/>
            <person name="Pangilinan J."/>
            <person name="Lipzen A."/>
            <person name="Amirebrahimi M."/>
            <person name="Yan J."/>
            <person name="Adam C."/>
            <person name="Keymanesh K."/>
            <person name="Ng V."/>
            <person name="Louie K."/>
            <person name="Northen T."/>
            <person name="Drula E."/>
            <person name="Henrissat B."/>
            <person name="Hsieh H.M."/>
            <person name="Youens-Clark K."/>
            <person name="Lutzoni F."/>
            <person name="Miadlikowska J."/>
            <person name="Eastwood D.C."/>
            <person name="Hamelin R.C."/>
            <person name="Grigoriev I.V."/>
            <person name="U'Ren J.M."/>
        </authorList>
    </citation>
    <scope>NUCLEOTIDE SEQUENCE [LARGE SCALE GENOMIC DNA]</scope>
    <source>
        <strain evidence="1 2">ER1909</strain>
    </source>
</reference>
<organism evidence="1 2">
    <name type="scientific">Hypoxylon rubiginosum</name>
    <dbReference type="NCBI Taxonomy" id="110542"/>
    <lineage>
        <taxon>Eukaryota</taxon>
        <taxon>Fungi</taxon>
        <taxon>Dikarya</taxon>
        <taxon>Ascomycota</taxon>
        <taxon>Pezizomycotina</taxon>
        <taxon>Sordariomycetes</taxon>
        <taxon>Xylariomycetidae</taxon>
        <taxon>Xylariales</taxon>
        <taxon>Hypoxylaceae</taxon>
        <taxon>Hypoxylon</taxon>
    </lineage>
</organism>
<proteinExistence type="predicted"/>
<accession>A0ACC0CU23</accession>
<gene>
    <name evidence="1" type="ORF">F4821DRAFT_280477</name>
</gene>
<keyword evidence="2" id="KW-1185">Reference proteome</keyword>
<sequence>MSSTISQKASWAALSTEIQLLILGELVCDNDCRLARLATVSRQWQYVIERHNFERIKLTIWRMPEFGPMTCRNRALIKSIWLSLELEEYECSICEGRAVDGNGRWSRDGSDWCIIINAMRDLFWILSAWETQPQKRLTLDISIYSPSDSRHHFKYLTFGPDAPLDDRNPTFSNQDDPRHGWIAGKLSSAPSRQALEYVHREILAPGEYSGVFWNEEYEKTWWQSLPEAPVVSSILFRLQNRRRFAPTAFKCMFSRLPNLEAIHYEPWRVWSPDDETETDKGNCLLLESLAPSLKNLVLFENFDEQYSSQFLGNDNVQIANLRTPNRSMGRAVAKASLTLQHLSASFIIEADHFLGVAEAEPAWSWPHLRSLTLTSRLLNTKGSPGMIDQMLLEAASVALKMPRLETFEIWNGQVGSAALFRYQTSDYGAVLSWKANWEHTIPSYVVEAWEAVAHAAGKNSSPLPLEYSVDDAIRINSHADAINYLELFKVLRPISLQQILAAHTARDVGLPQGLGPRPTVGHANATATDNKSSFAGKTRAKALAYYKTTTTQYYIGPARESFVANMPFNPIERPER</sequence>